<dbReference type="RefSeq" id="XP_026609611.1">
    <property type="nucleotide sequence ID" value="XM_026755124.1"/>
</dbReference>
<name>A0A397FWR9_ASPTH</name>
<dbReference type="Proteomes" id="UP000215305">
    <property type="component" value="Unassembled WGS sequence"/>
</dbReference>
<protein>
    <recommendedName>
        <fullName evidence="3">Protein kinase domain-containing protein</fullName>
    </recommendedName>
</protein>
<accession>A0A397FWR9</accession>
<comment type="caution">
    <text evidence="1">The sequence shown here is derived from an EMBL/GenBank/DDBJ whole genome shotgun (WGS) entry which is preliminary data.</text>
</comment>
<dbReference type="Gene3D" id="1.10.510.10">
    <property type="entry name" value="Transferase(Phosphotransferase) domain 1"/>
    <property type="match status" value="1"/>
</dbReference>
<dbReference type="SUPFAM" id="SSF56112">
    <property type="entry name" value="Protein kinase-like (PK-like)"/>
    <property type="match status" value="1"/>
</dbReference>
<reference evidence="1" key="1">
    <citation type="submission" date="2018-08" db="EMBL/GenBank/DDBJ databases">
        <title>Draft genome sequence of azole-resistant Aspergillus thermomutatus (Neosartorya pseudofischeri) strain HMR AF 39, isolated from a human nasal aspirate.</title>
        <authorList>
            <person name="Parent-Michaud M."/>
            <person name="Dufresne P.J."/>
            <person name="Fournier E."/>
            <person name="Martineau C."/>
            <person name="Moreira S."/>
            <person name="Perkins V."/>
            <person name="De Repentigny L."/>
            <person name="Dufresne S.F."/>
        </authorList>
    </citation>
    <scope>NUCLEOTIDE SEQUENCE [LARGE SCALE GENOMIC DNA]</scope>
    <source>
        <strain evidence="1">HMR AF 39</strain>
    </source>
</reference>
<dbReference type="GeneID" id="38123479"/>
<evidence type="ECO:0000313" key="2">
    <source>
        <dbReference type="Proteomes" id="UP000215305"/>
    </source>
</evidence>
<dbReference type="InterPro" id="IPR011009">
    <property type="entry name" value="Kinase-like_dom_sf"/>
</dbReference>
<dbReference type="OrthoDB" id="1668230at2759"/>
<organism evidence="1 2">
    <name type="scientific">Aspergillus thermomutatus</name>
    <name type="common">Neosartorya pseudofischeri</name>
    <dbReference type="NCBI Taxonomy" id="41047"/>
    <lineage>
        <taxon>Eukaryota</taxon>
        <taxon>Fungi</taxon>
        <taxon>Dikarya</taxon>
        <taxon>Ascomycota</taxon>
        <taxon>Pezizomycotina</taxon>
        <taxon>Eurotiomycetes</taxon>
        <taxon>Eurotiomycetidae</taxon>
        <taxon>Eurotiales</taxon>
        <taxon>Aspergillaceae</taxon>
        <taxon>Aspergillus</taxon>
        <taxon>Aspergillus subgen. Fumigati</taxon>
    </lineage>
</organism>
<evidence type="ECO:0008006" key="3">
    <source>
        <dbReference type="Google" id="ProtNLM"/>
    </source>
</evidence>
<dbReference type="EMBL" id="NKHU02000468">
    <property type="protein sequence ID" value="RHZ43221.1"/>
    <property type="molecule type" value="Genomic_DNA"/>
</dbReference>
<sequence>MSFHYADALEEHNWIGGGLDAYIYHVTPTIVVKTVRRDRTPEEKAAEHPFLKEIAFYKRLNECRDRCPNIVECFLMLPDYLFLSYCTHKAIAPRFYERQERETGTNGFHGRLIRVKEYEDPALIARWIQQISSALENFNLKLADFGRATTIGQPLEGTYGLCSARTEQFALGTLLYFMVYGHEPYDDIILSAAEWDRRFWEMEFPELNRNEVFDGLISACWHNVYPTMALLAYDFKRKTKDMVWNAEYIFIDSAKETKTCEALVCRGLLGPELALCFQPAWRRYLHAIVKRSILIVLTLKKDMLWYGGCFIQLRDFQTRGALVLFYFLSWAKGAVIGTGGCGNGAPKIEMDCGTKPDTDWCHNILLHPRPQQSR</sequence>
<keyword evidence="2" id="KW-1185">Reference proteome</keyword>
<dbReference type="AlphaFoldDB" id="A0A397FWR9"/>
<gene>
    <name evidence="1" type="ORF">CDV56_101505</name>
</gene>
<proteinExistence type="predicted"/>
<dbReference type="VEuPathDB" id="FungiDB:CDV56_101505"/>
<evidence type="ECO:0000313" key="1">
    <source>
        <dbReference type="EMBL" id="RHZ43221.1"/>
    </source>
</evidence>